<dbReference type="Gene3D" id="1.50.10.20">
    <property type="match status" value="1"/>
</dbReference>
<keyword evidence="6 11" id="KW-0378">Hydrolase</keyword>
<evidence type="ECO:0000256" key="3">
    <source>
        <dbReference type="ARBA" id="ARBA00009699"/>
    </source>
</evidence>
<evidence type="ECO:0000256" key="2">
    <source>
        <dbReference type="ARBA" id="ARBA00004308"/>
    </source>
</evidence>
<dbReference type="InterPro" id="IPR014480">
    <property type="entry name" value="Mannan-1_6-alpha_mannosidase"/>
</dbReference>
<evidence type="ECO:0000256" key="5">
    <source>
        <dbReference type="ARBA" id="ARBA00022729"/>
    </source>
</evidence>
<evidence type="ECO:0000256" key="6">
    <source>
        <dbReference type="ARBA" id="ARBA00022801"/>
    </source>
</evidence>
<dbReference type="InterPro" id="IPR005198">
    <property type="entry name" value="Glyco_hydro_76"/>
</dbReference>
<evidence type="ECO:0000256" key="9">
    <source>
        <dbReference type="ARBA" id="ARBA00023295"/>
    </source>
</evidence>
<dbReference type="GO" id="GO:0007117">
    <property type="term" value="P:budding cell bud growth"/>
    <property type="evidence" value="ECO:0007669"/>
    <property type="project" value="TreeGrafter"/>
</dbReference>
<proteinExistence type="inferred from homology"/>
<dbReference type="GO" id="GO:0071555">
    <property type="term" value="P:cell wall organization"/>
    <property type="evidence" value="ECO:0007669"/>
    <property type="project" value="UniProtKB-KW"/>
</dbReference>
<evidence type="ECO:0000256" key="4">
    <source>
        <dbReference type="ARBA" id="ARBA00012350"/>
    </source>
</evidence>
<comment type="subcellular location">
    <subcellularLocation>
        <location evidence="2">Endomembrane system</location>
    </subcellularLocation>
</comment>
<feature type="signal peptide" evidence="12">
    <location>
        <begin position="1"/>
        <end position="24"/>
    </location>
</feature>
<dbReference type="FunFam" id="1.50.10.20:FF:000006">
    <property type="entry name" value="Mannan endo-1,6-alpha-mannosidase"/>
    <property type="match status" value="1"/>
</dbReference>
<evidence type="ECO:0000256" key="10">
    <source>
        <dbReference type="ARBA" id="ARBA00023316"/>
    </source>
</evidence>
<dbReference type="Proteomes" id="UP000054251">
    <property type="component" value="Unassembled WGS sequence"/>
</dbReference>
<keyword evidence="8" id="KW-0325">Glycoprotein</keyword>
<organism evidence="13 14">
    <name type="scientific">Debaryomyces fabryi</name>
    <dbReference type="NCBI Taxonomy" id="58627"/>
    <lineage>
        <taxon>Eukaryota</taxon>
        <taxon>Fungi</taxon>
        <taxon>Dikarya</taxon>
        <taxon>Ascomycota</taxon>
        <taxon>Saccharomycotina</taxon>
        <taxon>Pichiomycetes</taxon>
        <taxon>Debaryomycetaceae</taxon>
        <taxon>Debaryomyces</taxon>
    </lineage>
</organism>
<dbReference type="GO" id="GO:0016052">
    <property type="term" value="P:carbohydrate catabolic process"/>
    <property type="evidence" value="ECO:0007669"/>
    <property type="project" value="InterPro"/>
</dbReference>
<dbReference type="EC" id="3.2.1.101" evidence="4 11"/>
<dbReference type="SUPFAM" id="SSF48208">
    <property type="entry name" value="Six-hairpin glycosidases"/>
    <property type="match status" value="1"/>
</dbReference>
<dbReference type="PANTHER" id="PTHR12145:SF36">
    <property type="entry name" value="MANNAN ENDO-1,6-ALPHA-MANNOSIDASE DCW1"/>
    <property type="match status" value="1"/>
</dbReference>
<accession>A0A0V1PZG6</accession>
<keyword evidence="10" id="KW-0961">Cell wall biogenesis/degradation</keyword>
<keyword evidence="9 11" id="KW-0326">Glycosidase</keyword>
<dbReference type="RefSeq" id="XP_015467692.1">
    <property type="nucleotide sequence ID" value="XM_015611495.1"/>
</dbReference>
<gene>
    <name evidence="13" type="ORF">AC631_02665</name>
</gene>
<dbReference type="PANTHER" id="PTHR12145">
    <property type="entry name" value="MANNAN ENDO-1,6-ALPHA-MANNOSIDASE DCW1"/>
    <property type="match status" value="1"/>
</dbReference>
<dbReference type="GO" id="GO:0012505">
    <property type="term" value="C:endomembrane system"/>
    <property type="evidence" value="ECO:0007669"/>
    <property type="project" value="UniProtKB-SubCell"/>
</dbReference>
<evidence type="ECO:0000256" key="11">
    <source>
        <dbReference type="PIRNR" id="PIRNR016302"/>
    </source>
</evidence>
<comment type="similarity">
    <text evidence="3 11">Belongs to the glycosyl hydrolase 76 family.</text>
</comment>
<protein>
    <recommendedName>
        <fullName evidence="4 11">Mannan endo-1,6-alpha-mannosidase</fullName>
        <ecNumber evidence="4 11">3.2.1.101</ecNumber>
    </recommendedName>
</protein>
<keyword evidence="7" id="KW-0472">Membrane</keyword>
<evidence type="ECO:0000256" key="8">
    <source>
        <dbReference type="ARBA" id="ARBA00023180"/>
    </source>
</evidence>
<dbReference type="EMBL" id="LMYN01000049">
    <property type="protein sequence ID" value="KSA01590.1"/>
    <property type="molecule type" value="Genomic_DNA"/>
</dbReference>
<evidence type="ECO:0000256" key="12">
    <source>
        <dbReference type="SAM" id="SignalP"/>
    </source>
</evidence>
<name>A0A0V1PZG6_9ASCO</name>
<dbReference type="InterPro" id="IPR008928">
    <property type="entry name" value="6-hairpin_glycosidase_sf"/>
</dbReference>
<evidence type="ECO:0000256" key="1">
    <source>
        <dbReference type="ARBA" id="ARBA00001452"/>
    </source>
</evidence>
<dbReference type="PIRSF" id="PIRSF016302">
    <property type="entry name" value="Man_a_manosd"/>
    <property type="match status" value="1"/>
</dbReference>
<dbReference type="GeneID" id="26839674"/>
<keyword evidence="5 12" id="KW-0732">Signal</keyword>
<dbReference type="Pfam" id="PF03663">
    <property type="entry name" value="Glyco_hydro_76"/>
    <property type="match status" value="1"/>
</dbReference>
<evidence type="ECO:0000313" key="13">
    <source>
        <dbReference type="EMBL" id="KSA01590.1"/>
    </source>
</evidence>
<evidence type="ECO:0000256" key="7">
    <source>
        <dbReference type="ARBA" id="ARBA00023136"/>
    </source>
</evidence>
<feature type="chain" id="PRO_5006884537" description="Mannan endo-1,6-alpha-mannosidase" evidence="12">
    <location>
        <begin position="25"/>
        <end position="453"/>
    </location>
</feature>
<keyword evidence="14" id="KW-1185">Reference proteome</keyword>
<dbReference type="GO" id="GO:0009272">
    <property type="term" value="P:fungal-type cell wall biogenesis"/>
    <property type="evidence" value="ECO:0007669"/>
    <property type="project" value="TreeGrafter"/>
</dbReference>
<dbReference type="AlphaFoldDB" id="A0A0V1PZG6"/>
<evidence type="ECO:0000313" key="14">
    <source>
        <dbReference type="Proteomes" id="UP000054251"/>
    </source>
</evidence>
<dbReference type="OrthoDB" id="4187847at2759"/>
<dbReference type="GO" id="GO:0008496">
    <property type="term" value="F:mannan endo-1,6-alpha-mannosidase activity"/>
    <property type="evidence" value="ECO:0007669"/>
    <property type="project" value="UniProtKB-UniRule"/>
</dbReference>
<reference evidence="13 14" key="1">
    <citation type="submission" date="2015-11" db="EMBL/GenBank/DDBJ databases">
        <title>The genome of Debaryomyces fabryi.</title>
        <authorList>
            <person name="Tafer H."/>
            <person name="Lopandic K."/>
        </authorList>
    </citation>
    <scope>NUCLEOTIDE SEQUENCE [LARGE SCALE GENOMIC DNA]</scope>
    <source>
        <strain evidence="13 14">CBS 789</strain>
    </source>
</reference>
<comment type="catalytic activity">
    <reaction evidence="1 11">
        <text>Random hydrolysis of (1-&gt;6)-alpha-D-mannosidic linkages in unbranched (1-&gt;6)-mannans.</text>
        <dbReference type="EC" id="3.2.1.101"/>
    </reaction>
</comment>
<sequence length="453" mass="50179">MRFTFQNRMLSIVILSLYISITTALNLTAGDKDSVCEAAKYVVQGELNYYEGIKYGGTVGEFASPNYWWNAGEAFGGLLDYYTFCESDNKTLKSLIYEGMYHQAGESYNYIPSNQSMVEGNDDQGVWGLAVMEAVERNFTDPTEHSWLSMTQAIFNTMEARWDTSHCGGGLRWQIFTWNSGYDYKNSIANGCLFNIAARLARYTRNESYAKVAEKVWDWMEDVGFMTSDGDELVLHDGAKIGDNCTDVTDKKWSYTYGIFIAGCAYMYNYTEDSVWLDRTHEIIEAANNYFFKNDIMYETTCMPDHCNNDQRSFHSLFARCLGITTVLAPDTVSLLQDKLEKSAEAAAQSCSGGSDGVTCGEDWTHSGWDGIYGLGEQMSALEVMLATIVGDFTVYTKNNGGSSKSDPTAGTNTEDEVNKNVLNISTKDKAGAGVLTAVVLGIVLGGSAWMAI</sequence>
<comment type="caution">
    <text evidence="13">The sequence shown here is derived from an EMBL/GenBank/DDBJ whole genome shotgun (WGS) entry which is preliminary data.</text>
</comment>